<dbReference type="GeneID" id="29801570"/>
<feature type="domain" description="Phosphatidic acid phosphatase type 2/haloperoxidase" evidence="2">
    <location>
        <begin position="50"/>
        <end position="161"/>
    </location>
</feature>
<protein>
    <submittedName>
        <fullName evidence="3">Membrane-associated phospholipid phosphatase</fullName>
    </submittedName>
</protein>
<keyword evidence="1" id="KW-0812">Transmembrane</keyword>
<dbReference type="PANTHER" id="PTHR14969:SF13">
    <property type="entry name" value="AT30094P"/>
    <property type="match status" value="1"/>
</dbReference>
<dbReference type="SMART" id="SM00014">
    <property type="entry name" value="acidPPc"/>
    <property type="match status" value="1"/>
</dbReference>
<feature type="transmembrane region" description="Helical" evidence="1">
    <location>
        <begin position="121"/>
        <end position="140"/>
    </location>
</feature>
<dbReference type="PATRIC" id="fig|1069534.5.peg.603"/>
<dbReference type="STRING" id="1069534.LRC_05430"/>
<keyword evidence="1" id="KW-1133">Transmembrane helix</keyword>
<evidence type="ECO:0000313" key="3">
    <source>
        <dbReference type="EMBL" id="AEN77841.1"/>
    </source>
</evidence>
<dbReference type="KEGG" id="lrm:LRC_05430"/>
<dbReference type="HOGENOM" id="CLU_072573_10_3_9"/>
<gene>
    <name evidence="3" type="ordered locus">LRC_05430</name>
</gene>
<keyword evidence="4" id="KW-1185">Reference proteome</keyword>
<dbReference type="Pfam" id="PF01569">
    <property type="entry name" value="PAP2"/>
    <property type="match status" value="1"/>
</dbReference>
<organism evidence="3 4">
    <name type="scientific">Ligilactobacillus ruminis (strain ATCC 27782 / RF3)</name>
    <name type="common">Lactobacillus ruminis</name>
    <dbReference type="NCBI Taxonomy" id="1069534"/>
    <lineage>
        <taxon>Bacteria</taxon>
        <taxon>Bacillati</taxon>
        <taxon>Bacillota</taxon>
        <taxon>Bacilli</taxon>
        <taxon>Lactobacillales</taxon>
        <taxon>Lactobacillaceae</taxon>
        <taxon>Ligilactobacillus</taxon>
    </lineage>
</organism>
<feature type="transmembrane region" description="Helical" evidence="1">
    <location>
        <begin position="50"/>
        <end position="73"/>
    </location>
</feature>
<dbReference type="PANTHER" id="PTHR14969">
    <property type="entry name" value="SPHINGOSINE-1-PHOSPHATE PHOSPHOHYDROLASE"/>
    <property type="match status" value="1"/>
</dbReference>
<evidence type="ECO:0000256" key="1">
    <source>
        <dbReference type="SAM" id="Phobius"/>
    </source>
</evidence>
<reference evidence="3 4" key="1">
    <citation type="journal article" date="2011" name="Microb. Cell Fact.">
        <title>Genome sequences and comparative genomics of two Lactobacillus ruminis strains from the bovine and human intestinal tracts.</title>
        <authorList>
            <person name="Forde B.M."/>
            <person name="Neville B.A."/>
            <person name="O'Donnell M.M."/>
            <person name="Riboulet-Bisson E."/>
            <person name="Claesson M.J."/>
            <person name="Coghlan A."/>
            <person name="Ross R.P."/>
            <person name="O'Toole P.W."/>
        </authorList>
    </citation>
    <scope>NUCLEOTIDE SEQUENCE [LARGE SCALE GENOMIC DNA]</scope>
    <source>
        <strain evidence="4">ATCC 27782 / RF3</strain>
    </source>
</reference>
<feature type="transmembrane region" description="Helical" evidence="1">
    <location>
        <begin position="93"/>
        <end position="114"/>
    </location>
</feature>
<dbReference type="AlphaFoldDB" id="G2SM69"/>
<evidence type="ECO:0000313" key="4">
    <source>
        <dbReference type="Proteomes" id="UP000001279"/>
    </source>
</evidence>
<sequence length="175" mass="19515">MEIEILNLIQHLRTPFLDEAMRFVTSLGNFSIAWVMLALVLILIPKTRKIGLVVMVAVILDSILCNVILKNIFVRPRPCDVNTAINLLIPRPLGYSFPSGHTSASFAAVSALYFSGERKIWKAALALAILIAFSRMYLYVHYPTDVLGGILVGIFCGYVGKACFDKICKMRKKHV</sequence>
<dbReference type="InterPro" id="IPR000326">
    <property type="entry name" value="PAP2/HPO"/>
</dbReference>
<dbReference type="Gene3D" id="1.20.144.10">
    <property type="entry name" value="Phosphatidic acid phosphatase type 2/haloperoxidase"/>
    <property type="match status" value="2"/>
</dbReference>
<evidence type="ECO:0000259" key="2">
    <source>
        <dbReference type="SMART" id="SM00014"/>
    </source>
</evidence>
<dbReference type="SUPFAM" id="SSF48317">
    <property type="entry name" value="Acid phosphatase/Vanadium-dependent haloperoxidase"/>
    <property type="match status" value="1"/>
</dbReference>
<keyword evidence="1" id="KW-0472">Membrane</keyword>
<dbReference type="Proteomes" id="UP000001279">
    <property type="component" value="Chromosome"/>
</dbReference>
<dbReference type="EMBL" id="CP003032">
    <property type="protein sequence ID" value="AEN77841.1"/>
    <property type="molecule type" value="Genomic_DNA"/>
</dbReference>
<dbReference type="CDD" id="cd03392">
    <property type="entry name" value="PAP2_like_2"/>
    <property type="match status" value="1"/>
</dbReference>
<dbReference type="eggNOG" id="COG0671">
    <property type="taxonomic scope" value="Bacteria"/>
</dbReference>
<feature type="transmembrane region" description="Helical" evidence="1">
    <location>
        <begin position="20"/>
        <end position="43"/>
    </location>
</feature>
<feature type="transmembrane region" description="Helical" evidence="1">
    <location>
        <begin position="146"/>
        <end position="164"/>
    </location>
</feature>
<name>G2SM69_LIGR2</name>
<dbReference type="InterPro" id="IPR036938">
    <property type="entry name" value="PAP2/HPO_sf"/>
</dbReference>
<dbReference type="RefSeq" id="WP_014073080.1">
    <property type="nucleotide sequence ID" value="NC_015975.1"/>
</dbReference>
<proteinExistence type="predicted"/>
<accession>G2SM69</accession>